<accession>B5GZG0</accession>
<feature type="region of interest" description="Disordered" evidence="1">
    <location>
        <begin position="88"/>
        <end position="115"/>
    </location>
</feature>
<dbReference type="GeneID" id="93728794"/>
<dbReference type="Proteomes" id="UP000002357">
    <property type="component" value="Chromosome"/>
</dbReference>
<protein>
    <submittedName>
        <fullName evidence="2">Uncharacterized protein</fullName>
    </submittedName>
</protein>
<reference evidence="2 3" key="1">
    <citation type="journal article" date="2010" name="Genome Biol. Evol.">
        <title>The sequence of a 1.8-mb bacterial linear plasmid reveals a rich evolutionary reservoir of secondary metabolic pathways.</title>
        <authorList>
            <person name="Medema M.H."/>
            <person name="Trefzer A."/>
            <person name="Kovalchuk A."/>
            <person name="van den Berg M."/>
            <person name="Mueller U."/>
            <person name="Heijne W."/>
            <person name="Wu L."/>
            <person name="Alam M.T."/>
            <person name="Ronning C.M."/>
            <person name="Nierman W.C."/>
            <person name="Bovenberg R.A.L."/>
            <person name="Breitling R."/>
            <person name="Takano E."/>
        </authorList>
    </citation>
    <scope>NUCLEOTIDE SEQUENCE [LARGE SCALE GENOMIC DNA]</scope>
    <source>
        <strain evidence="3">ATCC 27064 / DSM 738 / JCM 4710 / NBRC 13307 / NCIMB 12785 / NRRL 3585 / VKM Ac-602</strain>
    </source>
</reference>
<evidence type="ECO:0000313" key="3">
    <source>
        <dbReference type="Proteomes" id="UP000002357"/>
    </source>
</evidence>
<dbReference type="KEGG" id="sclf:BB341_05130"/>
<evidence type="ECO:0000256" key="1">
    <source>
        <dbReference type="SAM" id="MobiDB-lite"/>
    </source>
</evidence>
<proteinExistence type="predicted"/>
<dbReference type="AlphaFoldDB" id="B5GZG0"/>
<dbReference type="RefSeq" id="WP_003957327.1">
    <property type="nucleotide sequence ID" value="NZ_CM000913.1"/>
</dbReference>
<keyword evidence="3" id="KW-1185">Reference proteome</keyword>
<dbReference type="EMBL" id="CM000913">
    <property type="protein sequence ID" value="EFG09827.1"/>
    <property type="molecule type" value="Genomic_DNA"/>
</dbReference>
<sequence length="115" mass="12384">MAQGHEAGPDANRRSDEAVLLVAGAVDMALEQAEGALRRVRALLSRSDLGDLAADVRRDLVARGRNSGLQPARVASSEPHMELVARRVREREQERARARQGGAGTPVTEPGQPDR</sequence>
<name>B5GZG0_STRCL</name>
<gene>
    <name evidence="2" type="ORF">SCLAV_4755</name>
</gene>
<organism evidence="2 3">
    <name type="scientific">Streptomyces clavuligerus</name>
    <dbReference type="NCBI Taxonomy" id="1901"/>
    <lineage>
        <taxon>Bacteria</taxon>
        <taxon>Bacillati</taxon>
        <taxon>Actinomycetota</taxon>
        <taxon>Actinomycetes</taxon>
        <taxon>Kitasatosporales</taxon>
        <taxon>Streptomycetaceae</taxon>
        <taxon>Streptomyces</taxon>
    </lineage>
</organism>
<evidence type="ECO:0000313" key="2">
    <source>
        <dbReference type="EMBL" id="EFG09827.1"/>
    </source>
</evidence>
<feature type="compositionally biased region" description="Basic and acidic residues" evidence="1">
    <location>
        <begin position="88"/>
        <end position="97"/>
    </location>
</feature>
<dbReference type="STRING" id="1901.BB341_05130"/>